<dbReference type="CDD" id="cd18186">
    <property type="entry name" value="BTB_POZ_ZBTB_KLHL-like"/>
    <property type="match status" value="1"/>
</dbReference>
<dbReference type="RefSeq" id="XP_044664424.1">
    <property type="nucleotide sequence ID" value="XM_044808489.1"/>
</dbReference>
<dbReference type="PANTHER" id="PTHR47843">
    <property type="entry name" value="BTB DOMAIN-CONTAINING PROTEIN-RELATED"/>
    <property type="match status" value="1"/>
</dbReference>
<keyword evidence="3" id="KW-1185">Reference proteome</keyword>
<dbReference type="PANTHER" id="PTHR47843:SF2">
    <property type="entry name" value="BTB DOMAIN-CONTAINING PROTEIN"/>
    <property type="match status" value="1"/>
</dbReference>
<accession>A0A9P3FN09</accession>
<evidence type="ECO:0000313" key="2">
    <source>
        <dbReference type="EMBL" id="GIZ49937.1"/>
    </source>
</evidence>
<dbReference type="InterPro" id="IPR011333">
    <property type="entry name" value="SKP1/BTB/POZ_sf"/>
</dbReference>
<gene>
    <name evidence="2" type="ORF">CKM354_001295300</name>
</gene>
<reference evidence="2 3" key="1">
    <citation type="submission" date="2021-01" db="EMBL/GenBank/DDBJ databases">
        <title>Cercospora kikuchii MAFF 305040 whole genome shotgun sequence.</title>
        <authorList>
            <person name="Kashiwa T."/>
            <person name="Suzuki T."/>
        </authorList>
    </citation>
    <scope>NUCLEOTIDE SEQUENCE [LARGE SCALE GENOMIC DNA]</scope>
    <source>
        <strain evidence="2 3">MAFF 305040</strain>
    </source>
</reference>
<dbReference type="AlphaFoldDB" id="A0A9P3FN09"/>
<dbReference type="Gene3D" id="3.30.710.10">
    <property type="entry name" value="Potassium Channel Kv1.1, Chain A"/>
    <property type="match status" value="1"/>
</dbReference>
<dbReference type="OrthoDB" id="1022638at2759"/>
<proteinExistence type="predicted"/>
<dbReference type="InterPro" id="IPR000210">
    <property type="entry name" value="BTB/POZ_dom"/>
</dbReference>
<organism evidence="2 3">
    <name type="scientific">Cercospora kikuchii</name>
    <dbReference type="NCBI Taxonomy" id="84275"/>
    <lineage>
        <taxon>Eukaryota</taxon>
        <taxon>Fungi</taxon>
        <taxon>Dikarya</taxon>
        <taxon>Ascomycota</taxon>
        <taxon>Pezizomycotina</taxon>
        <taxon>Dothideomycetes</taxon>
        <taxon>Dothideomycetidae</taxon>
        <taxon>Mycosphaerellales</taxon>
        <taxon>Mycosphaerellaceae</taxon>
        <taxon>Cercospora</taxon>
    </lineage>
</organism>
<dbReference type="PROSITE" id="PS50097">
    <property type="entry name" value="BTB"/>
    <property type="match status" value="1"/>
</dbReference>
<dbReference type="GeneID" id="68298528"/>
<dbReference type="SUPFAM" id="SSF54695">
    <property type="entry name" value="POZ domain"/>
    <property type="match status" value="1"/>
</dbReference>
<dbReference type="EMBL" id="BOLY01000009">
    <property type="protein sequence ID" value="GIZ49937.1"/>
    <property type="molecule type" value="Genomic_DNA"/>
</dbReference>
<comment type="caution">
    <text evidence="2">The sequence shown here is derived from an EMBL/GenBank/DDBJ whole genome shotgun (WGS) entry which is preliminary data.</text>
</comment>
<dbReference type="Proteomes" id="UP000825890">
    <property type="component" value="Unassembled WGS sequence"/>
</dbReference>
<evidence type="ECO:0000313" key="3">
    <source>
        <dbReference type="Proteomes" id="UP000825890"/>
    </source>
</evidence>
<evidence type="ECO:0000259" key="1">
    <source>
        <dbReference type="PROSITE" id="PS50097"/>
    </source>
</evidence>
<protein>
    <recommendedName>
        <fullName evidence="1">BTB domain-containing protein</fullName>
    </recommendedName>
</protein>
<name>A0A9P3FN09_9PEZI</name>
<sequence>MAIDLRGNVNNKKQFQGGFRTVEVGAGDESQRWTIHEKLLCKDSAFFRAATKEEWTPREDGIIAMPDDDPHAFEIYVQWLYGGKLLVQARDMDPKKSRELRLLVESFILGEKLQDRVFQHATIDSLIACVNDYDQEGTVYFPAGHADRVYEATPENSPLRSLIVDMFVYHGHSAWVGSNANTCFLRDVARKVLDIRGRPAASSPIALRTATTYHHKEEPAEESSGS</sequence>
<feature type="domain" description="BTB" evidence="1">
    <location>
        <begin position="20"/>
        <end position="89"/>
    </location>
</feature>